<keyword evidence="17" id="KW-1185">Reference proteome</keyword>
<dbReference type="InterPro" id="IPR014729">
    <property type="entry name" value="Rossmann-like_a/b/a_fold"/>
</dbReference>
<dbReference type="InterPro" id="IPR023465">
    <property type="entry name" value="Riboflavin_kinase_dom_sf"/>
</dbReference>
<keyword evidence="4 14" id="KW-0288">FMN</keyword>
<evidence type="ECO:0000313" key="16">
    <source>
        <dbReference type="EMBL" id="MDQ0159046.1"/>
    </source>
</evidence>
<dbReference type="NCBIfam" id="NF004162">
    <property type="entry name" value="PRK05627.1-5"/>
    <property type="match status" value="1"/>
</dbReference>
<dbReference type="SUPFAM" id="SSF82114">
    <property type="entry name" value="Riboflavin kinase-like"/>
    <property type="match status" value="1"/>
</dbReference>
<accession>A0ABT9VDP6</accession>
<evidence type="ECO:0000256" key="5">
    <source>
        <dbReference type="ARBA" id="ARBA00022679"/>
    </source>
</evidence>
<keyword evidence="6 14" id="KW-0548">Nucleotidyltransferase</keyword>
<evidence type="ECO:0000256" key="1">
    <source>
        <dbReference type="ARBA" id="ARBA00004726"/>
    </source>
</evidence>
<evidence type="ECO:0000256" key="8">
    <source>
        <dbReference type="ARBA" id="ARBA00022777"/>
    </source>
</evidence>
<comment type="caution">
    <text evidence="16">The sequence shown here is derived from an EMBL/GenBank/DDBJ whole genome shotgun (WGS) entry which is preliminary data.</text>
</comment>
<dbReference type="Gene3D" id="3.40.50.620">
    <property type="entry name" value="HUPs"/>
    <property type="match status" value="1"/>
</dbReference>
<evidence type="ECO:0000259" key="15">
    <source>
        <dbReference type="SMART" id="SM00904"/>
    </source>
</evidence>
<comment type="catalytic activity">
    <reaction evidence="13 14">
        <text>FMN + ATP + H(+) = FAD + diphosphate</text>
        <dbReference type="Rhea" id="RHEA:17237"/>
        <dbReference type="ChEBI" id="CHEBI:15378"/>
        <dbReference type="ChEBI" id="CHEBI:30616"/>
        <dbReference type="ChEBI" id="CHEBI:33019"/>
        <dbReference type="ChEBI" id="CHEBI:57692"/>
        <dbReference type="ChEBI" id="CHEBI:58210"/>
        <dbReference type="EC" id="2.7.7.2"/>
    </reaction>
</comment>
<comment type="pathway">
    <text evidence="1 14">Cofactor biosynthesis; FAD biosynthesis; FAD from FMN: step 1/1.</text>
</comment>
<evidence type="ECO:0000256" key="13">
    <source>
        <dbReference type="ARBA" id="ARBA00049494"/>
    </source>
</evidence>
<dbReference type="InterPro" id="IPR015865">
    <property type="entry name" value="Riboflavin_kinase_bac/euk"/>
</dbReference>
<dbReference type="InterPro" id="IPR002606">
    <property type="entry name" value="Riboflavin_kinase_bac"/>
</dbReference>
<dbReference type="Proteomes" id="UP001224359">
    <property type="component" value="Unassembled WGS sequence"/>
</dbReference>
<dbReference type="PANTHER" id="PTHR22749">
    <property type="entry name" value="RIBOFLAVIN KINASE/FMN ADENYLYLTRANSFERASE"/>
    <property type="match status" value="1"/>
</dbReference>
<proteinExistence type="inferred from homology"/>
<evidence type="ECO:0000256" key="4">
    <source>
        <dbReference type="ARBA" id="ARBA00022643"/>
    </source>
</evidence>
<gene>
    <name evidence="16" type="ORF">J2S77_001010</name>
</gene>
<keyword evidence="9 14" id="KW-0274">FAD</keyword>
<dbReference type="GO" id="GO:0008531">
    <property type="term" value="F:riboflavin kinase activity"/>
    <property type="evidence" value="ECO:0007669"/>
    <property type="project" value="UniProtKB-EC"/>
</dbReference>
<evidence type="ECO:0000256" key="2">
    <source>
        <dbReference type="ARBA" id="ARBA00005201"/>
    </source>
</evidence>
<dbReference type="SMART" id="SM00904">
    <property type="entry name" value="Flavokinase"/>
    <property type="match status" value="1"/>
</dbReference>
<evidence type="ECO:0000256" key="10">
    <source>
        <dbReference type="ARBA" id="ARBA00022840"/>
    </source>
</evidence>
<dbReference type="InterPro" id="IPR023468">
    <property type="entry name" value="Riboflavin_kinase"/>
</dbReference>
<dbReference type="EC" id="2.7.7.2" evidence="14"/>
<keyword evidence="8 14" id="KW-0418">Kinase</keyword>
<name>A0ABT9VDP6_9BACI</name>
<dbReference type="EC" id="2.7.1.26" evidence="14"/>
<dbReference type="PANTHER" id="PTHR22749:SF6">
    <property type="entry name" value="RIBOFLAVIN KINASE"/>
    <property type="match status" value="1"/>
</dbReference>
<evidence type="ECO:0000256" key="11">
    <source>
        <dbReference type="ARBA" id="ARBA00023268"/>
    </source>
</evidence>
<dbReference type="PIRSF" id="PIRSF004491">
    <property type="entry name" value="FAD_Synth"/>
    <property type="match status" value="1"/>
</dbReference>
<dbReference type="InterPro" id="IPR015864">
    <property type="entry name" value="FAD_synthase"/>
</dbReference>
<feature type="domain" description="Riboflavin kinase" evidence="15">
    <location>
        <begin position="185"/>
        <end position="311"/>
    </location>
</feature>
<keyword evidence="10 14" id="KW-0067">ATP-binding</keyword>
<dbReference type="GO" id="GO:0003919">
    <property type="term" value="F:FMN adenylyltransferase activity"/>
    <property type="evidence" value="ECO:0007669"/>
    <property type="project" value="UniProtKB-EC"/>
</dbReference>
<dbReference type="EMBL" id="JAUSTQ010000003">
    <property type="protein sequence ID" value="MDQ0159046.1"/>
    <property type="molecule type" value="Genomic_DNA"/>
</dbReference>
<comment type="pathway">
    <text evidence="2 14">Cofactor biosynthesis; FMN biosynthesis; FMN from riboflavin (ATP route): step 1/1.</text>
</comment>
<keyword evidence="5 14" id="KW-0808">Transferase</keyword>
<keyword evidence="7 14" id="KW-0547">Nucleotide-binding</keyword>
<evidence type="ECO:0000256" key="12">
    <source>
        <dbReference type="ARBA" id="ARBA00047880"/>
    </source>
</evidence>
<evidence type="ECO:0000256" key="6">
    <source>
        <dbReference type="ARBA" id="ARBA00022695"/>
    </source>
</evidence>
<comment type="catalytic activity">
    <reaction evidence="12 14">
        <text>riboflavin + ATP = FMN + ADP + H(+)</text>
        <dbReference type="Rhea" id="RHEA:14357"/>
        <dbReference type="ChEBI" id="CHEBI:15378"/>
        <dbReference type="ChEBI" id="CHEBI:30616"/>
        <dbReference type="ChEBI" id="CHEBI:57986"/>
        <dbReference type="ChEBI" id="CHEBI:58210"/>
        <dbReference type="ChEBI" id="CHEBI:456216"/>
        <dbReference type="EC" id="2.7.1.26"/>
    </reaction>
</comment>
<dbReference type="RefSeq" id="WP_306975213.1">
    <property type="nucleotide sequence ID" value="NZ_JAUSTQ010000003.1"/>
</dbReference>
<dbReference type="NCBIfam" id="TIGR00083">
    <property type="entry name" value="ribF"/>
    <property type="match status" value="1"/>
</dbReference>
<evidence type="ECO:0000256" key="9">
    <source>
        <dbReference type="ARBA" id="ARBA00022827"/>
    </source>
</evidence>
<dbReference type="Pfam" id="PF01687">
    <property type="entry name" value="Flavokinase"/>
    <property type="match status" value="1"/>
</dbReference>
<organism evidence="16 17">
    <name type="scientific">Alkalibacillus salilacus</name>
    <dbReference type="NCBI Taxonomy" id="284582"/>
    <lineage>
        <taxon>Bacteria</taxon>
        <taxon>Bacillati</taxon>
        <taxon>Bacillota</taxon>
        <taxon>Bacilli</taxon>
        <taxon>Bacillales</taxon>
        <taxon>Bacillaceae</taxon>
        <taxon>Alkalibacillus</taxon>
    </lineage>
</organism>
<comment type="similarity">
    <text evidence="14">Belongs to the ribF family.</text>
</comment>
<dbReference type="Gene3D" id="2.40.30.30">
    <property type="entry name" value="Riboflavin kinase-like"/>
    <property type="match status" value="1"/>
</dbReference>
<evidence type="ECO:0000256" key="14">
    <source>
        <dbReference type="PIRNR" id="PIRNR004491"/>
    </source>
</evidence>
<dbReference type="CDD" id="cd02064">
    <property type="entry name" value="FAD_synthetase_N"/>
    <property type="match status" value="1"/>
</dbReference>
<sequence>MEVIELSLKQTEPMPVLDDVSLAVGYFDGVHTGHQKVIQTAIDEAERQGIKSGVMTFSPHPLTVIKNQPLIDYLITTHDEKMHEFSKFNLDYIVVVTFNNDLAQLSPQAFVDQFFIALNVKHVVGGFDFSFGHKGAGKIQQMNEYAKNALTYSVVDEVSSDGEKISSSRIRDLIKEGDLTETKRLLGRPFSIEANVAYGYQRGREIGYPTANLDVTQEHIIPRVGVYAIQVYVGENCYDGMANVGFNPTFDDQHDQPIIEAHMFDFDDNLYESSIEVLFLHYIRDEEAFSEVTDLIKRIEQDEVEAKNFLRSHPS</sequence>
<keyword evidence="11" id="KW-0511">Multifunctional enzyme</keyword>
<evidence type="ECO:0000256" key="3">
    <source>
        <dbReference type="ARBA" id="ARBA00022630"/>
    </source>
</evidence>
<keyword evidence="3 14" id="KW-0285">Flavoprotein</keyword>
<evidence type="ECO:0000256" key="7">
    <source>
        <dbReference type="ARBA" id="ARBA00022741"/>
    </source>
</evidence>
<reference evidence="16 17" key="1">
    <citation type="submission" date="2023-07" db="EMBL/GenBank/DDBJ databases">
        <title>Genomic Encyclopedia of Type Strains, Phase IV (KMG-IV): sequencing the most valuable type-strain genomes for metagenomic binning, comparative biology and taxonomic classification.</title>
        <authorList>
            <person name="Goeker M."/>
        </authorList>
    </citation>
    <scope>NUCLEOTIDE SEQUENCE [LARGE SCALE GENOMIC DNA]</scope>
    <source>
        <strain evidence="16 17">DSM 16460</strain>
    </source>
</reference>
<protein>
    <recommendedName>
        <fullName evidence="14">Riboflavin biosynthesis protein</fullName>
    </recommendedName>
    <domain>
        <recommendedName>
            <fullName evidence="14">Riboflavin kinase</fullName>
            <ecNumber evidence="14">2.7.1.26</ecNumber>
        </recommendedName>
        <alternativeName>
            <fullName evidence="14">Flavokinase</fullName>
        </alternativeName>
    </domain>
    <domain>
        <recommendedName>
            <fullName evidence="14">FMN adenylyltransferase</fullName>
            <ecNumber evidence="14">2.7.7.2</ecNumber>
        </recommendedName>
        <alternativeName>
            <fullName evidence="14">FAD pyrophosphorylase</fullName>
        </alternativeName>
        <alternativeName>
            <fullName evidence="14">FAD synthase</fullName>
        </alternativeName>
    </domain>
</protein>
<dbReference type="SUPFAM" id="SSF52374">
    <property type="entry name" value="Nucleotidylyl transferase"/>
    <property type="match status" value="1"/>
</dbReference>
<evidence type="ECO:0000313" key="17">
    <source>
        <dbReference type="Proteomes" id="UP001224359"/>
    </source>
</evidence>
<dbReference type="Pfam" id="PF06574">
    <property type="entry name" value="FAD_syn"/>
    <property type="match status" value="1"/>
</dbReference>